<sequence>MRRYLQKKALRRVTYTTLIWENKVDFITPVYPDTEAHFPFSPSERPVGSSGFRRTVRAPWNSSIMVNPSRRRKHSTKTHSAKSLPENDCDDGTQMERRVPGTKTKMMKMKGLDGESAEAYNRMMKMFLAETVETGVAKLAKEFNETRAASLKTQIPRTAFDANMDKNRYKDVICGEEGRVALHWPPGNSNDYVHANWVPVRGERKYICTQGPMEKTVEDFWRLVWQEKCKIIMMLCGVMETGKKKCEQYWPAKEGESITSGQLKLTNTKIVEHEKNMVYTSLEVCHQGEVLKVEHIHWNGWPDRGVPENHLASFRLMRKATTIPILVHCSAGIGRTGTIVGLDICQKMLSAGERVNMHEIVKELRKTRHGSVQTDVQFLYMHRVMFAIAENRRPKNDLFGSDHHEGGLSDVLQGIRRVYQVQGRLNSSSRAS</sequence>
<dbReference type="InterPro" id="IPR029021">
    <property type="entry name" value="Prot-tyrosine_phosphatase-like"/>
</dbReference>
<feature type="domain" description="Tyrosine specific protein phosphatases" evidence="3">
    <location>
        <begin position="324"/>
        <end position="379"/>
    </location>
</feature>
<gene>
    <name evidence="4" type="ORF">L596_016935</name>
</gene>
<dbReference type="InterPro" id="IPR016130">
    <property type="entry name" value="Tyr_Pase_AS"/>
</dbReference>
<dbReference type="EMBL" id="AZBU02000005">
    <property type="protein sequence ID" value="TKR75680.1"/>
    <property type="molecule type" value="Genomic_DNA"/>
</dbReference>
<dbReference type="GO" id="GO:0004725">
    <property type="term" value="F:protein tyrosine phosphatase activity"/>
    <property type="evidence" value="ECO:0007669"/>
    <property type="project" value="InterPro"/>
</dbReference>
<dbReference type="OrthoDB" id="8609993at2759"/>
<evidence type="ECO:0000259" key="3">
    <source>
        <dbReference type="PROSITE" id="PS50056"/>
    </source>
</evidence>
<dbReference type="SUPFAM" id="SSF52799">
    <property type="entry name" value="(Phosphotyrosine protein) phosphatases II"/>
    <property type="match status" value="1"/>
</dbReference>
<feature type="region of interest" description="Disordered" evidence="1">
    <location>
        <begin position="67"/>
        <end position="96"/>
    </location>
</feature>
<dbReference type="Gene3D" id="3.90.190.10">
    <property type="entry name" value="Protein tyrosine phosphatase superfamily"/>
    <property type="match status" value="1"/>
</dbReference>
<feature type="domain" description="Tyrosine-protein phosphatase" evidence="2">
    <location>
        <begin position="139"/>
        <end position="388"/>
    </location>
</feature>
<reference evidence="4 5" key="1">
    <citation type="journal article" date="2015" name="Genome Biol.">
        <title>Comparative genomics of Steinernema reveals deeply conserved gene regulatory networks.</title>
        <authorList>
            <person name="Dillman A.R."/>
            <person name="Macchietto M."/>
            <person name="Porter C.F."/>
            <person name="Rogers A."/>
            <person name="Williams B."/>
            <person name="Antoshechkin I."/>
            <person name="Lee M.M."/>
            <person name="Goodwin Z."/>
            <person name="Lu X."/>
            <person name="Lewis E.E."/>
            <person name="Goodrich-Blair H."/>
            <person name="Stock S.P."/>
            <person name="Adams B.J."/>
            <person name="Sternberg P.W."/>
            <person name="Mortazavi A."/>
        </authorList>
    </citation>
    <scope>NUCLEOTIDE SEQUENCE [LARGE SCALE GENOMIC DNA]</scope>
    <source>
        <strain evidence="4 5">ALL</strain>
    </source>
</reference>
<dbReference type="SMART" id="SM00404">
    <property type="entry name" value="PTPc_motif"/>
    <property type="match status" value="1"/>
</dbReference>
<evidence type="ECO:0000313" key="5">
    <source>
        <dbReference type="Proteomes" id="UP000298663"/>
    </source>
</evidence>
<evidence type="ECO:0008006" key="6">
    <source>
        <dbReference type="Google" id="ProtNLM"/>
    </source>
</evidence>
<dbReference type="InterPro" id="IPR000387">
    <property type="entry name" value="Tyr_Pase_dom"/>
</dbReference>
<dbReference type="Proteomes" id="UP000298663">
    <property type="component" value="Unassembled WGS sequence"/>
</dbReference>
<accession>A0A4U5N058</accession>
<feature type="compositionally biased region" description="Basic residues" evidence="1">
    <location>
        <begin position="69"/>
        <end position="80"/>
    </location>
</feature>
<reference evidence="4 5" key="2">
    <citation type="journal article" date="2019" name="G3 (Bethesda)">
        <title>Hybrid Assembly of the Genome of the Entomopathogenic Nematode Steinernema carpocapsae Identifies the X-Chromosome.</title>
        <authorList>
            <person name="Serra L."/>
            <person name="Macchietto M."/>
            <person name="Macias-Munoz A."/>
            <person name="McGill C.J."/>
            <person name="Rodriguez I.M."/>
            <person name="Rodriguez B."/>
            <person name="Murad R."/>
            <person name="Mortazavi A."/>
        </authorList>
    </citation>
    <scope>NUCLEOTIDE SEQUENCE [LARGE SCALE GENOMIC DNA]</scope>
    <source>
        <strain evidence="4 5">ALL</strain>
    </source>
</reference>
<dbReference type="PANTHER" id="PTHR46163">
    <property type="entry name" value="TYROSINE-PROTEIN PHOSPHATASE-RELATED"/>
    <property type="match status" value="1"/>
</dbReference>
<dbReference type="Pfam" id="PF00102">
    <property type="entry name" value="Y_phosphatase"/>
    <property type="match status" value="1"/>
</dbReference>
<evidence type="ECO:0000256" key="1">
    <source>
        <dbReference type="SAM" id="MobiDB-lite"/>
    </source>
</evidence>
<dbReference type="InterPro" id="IPR052782">
    <property type="entry name" value="Oocyte-zygote_transition_reg"/>
</dbReference>
<comment type="caution">
    <text evidence="4">The sequence shown here is derived from an EMBL/GenBank/DDBJ whole genome shotgun (WGS) entry which is preliminary data.</text>
</comment>
<name>A0A4U5N058_STECR</name>
<dbReference type="InterPro" id="IPR003595">
    <property type="entry name" value="Tyr_Pase_cat"/>
</dbReference>
<dbReference type="PRINTS" id="PR00700">
    <property type="entry name" value="PRTYPHPHTASE"/>
</dbReference>
<keyword evidence="5" id="KW-1185">Reference proteome</keyword>
<dbReference type="PROSITE" id="PS00383">
    <property type="entry name" value="TYR_PHOSPHATASE_1"/>
    <property type="match status" value="1"/>
</dbReference>
<dbReference type="InterPro" id="IPR000242">
    <property type="entry name" value="PTP_cat"/>
</dbReference>
<dbReference type="PANTHER" id="PTHR46163:SF2">
    <property type="entry name" value="PROTEIN-TYROSINE PHOSPHATASE"/>
    <property type="match status" value="1"/>
</dbReference>
<dbReference type="PROSITE" id="PS50056">
    <property type="entry name" value="TYR_PHOSPHATASE_2"/>
    <property type="match status" value="1"/>
</dbReference>
<evidence type="ECO:0000259" key="2">
    <source>
        <dbReference type="PROSITE" id="PS50055"/>
    </source>
</evidence>
<protein>
    <recommendedName>
        <fullName evidence="6">Tyrosine-protein phosphatase domain-containing protein</fullName>
    </recommendedName>
</protein>
<proteinExistence type="predicted"/>
<dbReference type="CDD" id="cd00047">
    <property type="entry name" value="PTPc"/>
    <property type="match status" value="1"/>
</dbReference>
<dbReference type="PROSITE" id="PS50055">
    <property type="entry name" value="TYR_PHOSPHATASE_PTP"/>
    <property type="match status" value="1"/>
</dbReference>
<organism evidence="4 5">
    <name type="scientific">Steinernema carpocapsae</name>
    <name type="common">Entomopathogenic nematode</name>
    <dbReference type="NCBI Taxonomy" id="34508"/>
    <lineage>
        <taxon>Eukaryota</taxon>
        <taxon>Metazoa</taxon>
        <taxon>Ecdysozoa</taxon>
        <taxon>Nematoda</taxon>
        <taxon>Chromadorea</taxon>
        <taxon>Rhabditida</taxon>
        <taxon>Tylenchina</taxon>
        <taxon>Panagrolaimomorpha</taxon>
        <taxon>Strongyloidoidea</taxon>
        <taxon>Steinernematidae</taxon>
        <taxon>Steinernema</taxon>
    </lineage>
</organism>
<dbReference type="STRING" id="34508.A0A4U5N058"/>
<evidence type="ECO:0000313" key="4">
    <source>
        <dbReference type="EMBL" id="TKR75680.1"/>
    </source>
</evidence>
<dbReference type="AlphaFoldDB" id="A0A4U5N058"/>
<dbReference type="SMART" id="SM00194">
    <property type="entry name" value="PTPc"/>
    <property type="match status" value="1"/>
</dbReference>